<dbReference type="InterPro" id="IPR005025">
    <property type="entry name" value="FMN_Rdtase-like_dom"/>
</dbReference>
<evidence type="ECO:0000313" key="3">
    <source>
        <dbReference type="EMBL" id="KKL16789.1"/>
    </source>
</evidence>
<dbReference type="NCBIfam" id="TIGR01755">
    <property type="entry name" value="flav_wrbA"/>
    <property type="match status" value="1"/>
</dbReference>
<dbReference type="PANTHER" id="PTHR30546:SF23">
    <property type="entry name" value="FLAVOPROTEIN-LIKE PROTEIN YCP4-RELATED"/>
    <property type="match status" value="1"/>
</dbReference>
<accession>A0A0F9B4I5</accession>
<dbReference type="InterPro" id="IPR008254">
    <property type="entry name" value="Flavodoxin/NO_synth"/>
</dbReference>
<dbReference type="AlphaFoldDB" id="A0A0F9B4I5"/>
<organism evidence="3">
    <name type="scientific">marine sediment metagenome</name>
    <dbReference type="NCBI Taxonomy" id="412755"/>
    <lineage>
        <taxon>unclassified sequences</taxon>
        <taxon>metagenomes</taxon>
        <taxon>ecological metagenomes</taxon>
    </lineage>
</organism>
<dbReference type="GO" id="GO:0003955">
    <property type="term" value="F:NAD(P)H dehydrogenase (quinone) activity"/>
    <property type="evidence" value="ECO:0007669"/>
    <property type="project" value="InterPro"/>
</dbReference>
<dbReference type="SUPFAM" id="SSF52218">
    <property type="entry name" value="Flavoproteins"/>
    <property type="match status" value="1"/>
</dbReference>
<evidence type="ECO:0000256" key="1">
    <source>
        <dbReference type="ARBA" id="ARBA00006961"/>
    </source>
</evidence>
<dbReference type="InterPro" id="IPR010089">
    <property type="entry name" value="Flavoprotein_WrbA-like"/>
</dbReference>
<feature type="domain" description="Flavodoxin-like" evidence="2">
    <location>
        <begin position="5"/>
        <end position="177"/>
    </location>
</feature>
<name>A0A0F9B4I5_9ZZZZ</name>
<dbReference type="GO" id="GO:0016020">
    <property type="term" value="C:membrane"/>
    <property type="evidence" value="ECO:0007669"/>
    <property type="project" value="TreeGrafter"/>
</dbReference>
<dbReference type="Pfam" id="PF03358">
    <property type="entry name" value="FMN_red"/>
    <property type="match status" value="1"/>
</dbReference>
<dbReference type="InterPro" id="IPR029039">
    <property type="entry name" value="Flavoprotein-like_sf"/>
</dbReference>
<gene>
    <name evidence="3" type="ORF">LCGC14_2492050</name>
</gene>
<dbReference type="GO" id="GO:0010181">
    <property type="term" value="F:FMN binding"/>
    <property type="evidence" value="ECO:0007669"/>
    <property type="project" value="InterPro"/>
</dbReference>
<protein>
    <recommendedName>
        <fullName evidence="2">Flavodoxin-like domain-containing protein</fullName>
    </recommendedName>
</protein>
<evidence type="ECO:0000259" key="2">
    <source>
        <dbReference type="PROSITE" id="PS50902"/>
    </source>
</evidence>
<dbReference type="NCBIfam" id="NF002999">
    <property type="entry name" value="PRK03767.1"/>
    <property type="match status" value="1"/>
</dbReference>
<dbReference type="EMBL" id="LAZR01039526">
    <property type="protein sequence ID" value="KKL16789.1"/>
    <property type="molecule type" value="Genomic_DNA"/>
</dbReference>
<dbReference type="PANTHER" id="PTHR30546">
    <property type="entry name" value="FLAVODOXIN-RELATED PROTEIN WRBA-RELATED"/>
    <property type="match status" value="1"/>
</dbReference>
<dbReference type="FunFam" id="3.40.50.360:FF:000001">
    <property type="entry name" value="NAD(P)H dehydrogenase (Quinone) FQR1-like"/>
    <property type="match status" value="1"/>
</dbReference>
<proteinExistence type="inferred from homology"/>
<dbReference type="PROSITE" id="PS50902">
    <property type="entry name" value="FLAVODOXIN_LIKE"/>
    <property type="match status" value="1"/>
</dbReference>
<reference evidence="3" key="1">
    <citation type="journal article" date="2015" name="Nature">
        <title>Complex archaea that bridge the gap between prokaryotes and eukaryotes.</title>
        <authorList>
            <person name="Spang A."/>
            <person name="Saw J.H."/>
            <person name="Jorgensen S.L."/>
            <person name="Zaremba-Niedzwiedzka K."/>
            <person name="Martijn J."/>
            <person name="Lind A.E."/>
            <person name="van Eijk R."/>
            <person name="Schleper C."/>
            <person name="Guy L."/>
            <person name="Ettema T.J."/>
        </authorList>
    </citation>
    <scope>NUCLEOTIDE SEQUENCE</scope>
</reference>
<comment type="similarity">
    <text evidence="1">Belongs to the WrbA family.</text>
</comment>
<dbReference type="Gene3D" id="3.40.50.360">
    <property type="match status" value="1"/>
</dbReference>
<comment type="caution">
    <text evidence="3">The sequence shown here is derived from an EMBL/GenBank/DDBJ whole genome shotgun (WGS) entry which is preliminary data.</text>
</comment>
<sequence length="184" mass="19780">MSITIVVLYHSSHGSVAAMAHEIAESIECQGATALLRTFEKRAPHDIVISKDDLIQCDGLAFGTPTRFGMMAAQAKAFWETTSDIWLKGQLIDKPACVFSSSSSMHGGNEATLLNLSLPLLHHGMMLMGVPYEVPELLATQTGGTPYGASHVAGAQNSAQLSKDEIKICQSVGQRLVKITRKLQ</sequence>